<dbReference type="Proteomes" id="UP000327013">
    <property type="component" value="Chromosome 8"/>
</dbReference>
<sequence>MKHKADLISGLPEAIVEHILVPLKQILQLSILSKRWQNVIWTLFPIPEIVSATLKTSILYENSSNEKRQKIRVDKEEFNYFLERTLASRNKQRASINRLKLHQICGSSDNALMNRLIGYVIESNVKELDLILRLNYYYQVPKSFVAAKAKSITELTLRKRESYLQVHVDEQILQTLIASCPVVEEITNDCYGLTSIHMSGLPKLIAFDLIYKPALESFEMEAPNLKKLILRLPKLTYKWLHGILSKCPLIESLDLDTCNMLKRIKISSDHMKSLTIYHCKRLVEVDIVVPS</sequence>
<dbReference type="Pfam" id="PF24758">
    <property type="entry name" value="LRR_At5g56370"/>
    <property type="match status" value="1"/>
</dbReference>
<dbReference type="SUPFAM" id="SSF52058">
    <property type="entry name" value="L domain-like"/>
    <property type="match status" value="1"/>
</dbReference>
<reference evidence="2 3" key="1">
    <citation type="submission" date="2019-06" db="EMBL/GenBank/DDBJ databases">
        <title>A chromosomal-level reference genome of Carpinus fangiana (Coryloideae, Betulaceae).</title>
        <authorList>
            <person name="Yang X."/>
            <person name="Wang Z."/>
            <person name="Zhang L."/>
            <person name="Hao G."/>
            <person name="Liu J."/>
            <person name="Yang Y."/>
        </authorList>
    </citation>
    <scope>NUCLEOTIDE SEQUENCE [LARGE SCALE GENOMIC DNA]</scope>
    <source>
        <strain evidence="2">Cfa_2016G</strain>
        <tissue evidence="2">Leaf</tissue>
    </source>
</reference>
<dbReference type="PANTHER" id="PTHR34145:SF28">
    <property type="entry name" value="F-BOX DOMAIN-CONTAINING PROTEIN"/>
    <property type="match status" value="1"/>
</dbReference>
<evidence type="ECO:0000313" key="2">
    <source>
        <dbReference type="EMBL" id="KAE8126009.1"/>
    </source>
</evidence>
<dbReference type="InterPro" id="IPR032675">
    <property type="entry name" value="LRR_dom_sf"/>
</dbReference>
<proteinExistence type="predicted"/>
<accession>A0A5N6RWC9</accession>
<dbReference type="AlphaFoldDB" id="A0A5N6RWC9"/>
<evidence type="ECO:0000313" key="3">
    <source>
        <dbReference type="Proteomes" id="UP000327013"/>
    </source>
</evidence>
<protein>
    <recommendedName>
        <fullName evidence="1">F-box/LRR-repeat protein 15/At3g58940/PEG3-like LRR domain-containing protein</fullName>
    </recommendedName>
</protein>
<evidence type="ECO:0000259" key="1">
    <source>
        <dbReference type="Pfam" id="PF24758"/>
    </source>
</evidence>
<dbReference type="PANTHER" id="PTHR34145">
    <property type="entry name" value="OS02G0105600 PROTEIN"/>
    <property type="match status" value="1"/>
</dbReference>
<dbReference type="SUPFAM" id="SSF81383">
    <property type="entry name" value="F-box domain"/>
    <property type="match status" value="1"/>
</dbReference>
<dbReference type="Gene3D" id="3.80.10.10">
    <property type="entry name" value="Ribonuclease Inhibitor"/>
    <property type="match status" value="1"/>
</dbReference>
<dbReference type="OrthoDB" id="1649164at2759"/>
<dbReference type="InterPro" id="IPR055411">
    <property type="entry name" value="LRR_FXL15/At3g58940/PEG3-like"/>
</dbReference>
<organism evidence="2 3">
    <name type="scientific">Carpinus fangiana</name>
    <dbReference type="NCBI Taxonomy" id="176857"/>
    <lineage>
        <taxon>Eukaryota</taxon>
        <taxon>Viridiplantae</taxon>
        <taxon>Streptophyta</taxon>
        <taxon>Embryophyta</taxon>
        <taxon>Tracheophyta</taxon>
        <taxon>Spermatophyta</taxon>
        <taxon>Magnoliopsida</taxon>
        <taxon>eudicotyledons</taxon>
        <taxon>Gunneridae</taxon>
        <taxon>Pentapetalae</taxon>
        <taxon>rosids</taxon>
        <taxon>fabids</taxon>
        <taxon>Fagales</taxon>
        <taxon>Betulaceae</taxon>
        <taxon>Carpinus</taxon>
    </lineage>
</organism>
<feature type="domain" description="F-box/LRR-repeat protein 15/At3g58940/PEG3-like LRR" evidence="1">
    <location>
        <begin position="220"/>
        <end position="287"/>
    </location>
</feature>
<name>A0A5N6RWC9_9ROSI</name>
<dbReference type="EMBL" id="CM017328">
    <property type="protein sequence ID" value="KAE8126009.1"/>
    <property type="molecule type" value="Genomic_DNA"/>
</dbReference>
<keyword evidence="3" id="KW-1185">Reference proteome</keyword>
<gene>
    <name evidence="2" type="ORF">FH972_020765</name>
</gene>
<dbReference type="InterPro" id="IPR036047">
    <property type="entry name" value="F-box-like_dom_sf"/>
</dbReference>
<dbReference type="InterPro" id="IPR053772">
    <property type="entry name" value="At1g61320/At1g61330-like"/>
</dbReference>